<dbReference type="AlphaFoldDB" id="A0A7R9EID9"/>
<reference evidence="1" key="1">
    <citation type="submission" date="2020-11" db="EMBL/GenBank/DDBJ databases">
        <authorList>
            <person name="Tran Van P."/>
        </authorList>
    </citation>
    <scope>NUCLEOTIDE SEQUENCE</scope>
</reference>
<evidence type="ECO:0000313" key="1">
    <source>
        <dbReference type="EMBL" id="CAD7433785.1"/>
    </source>
</evidence>
<organism evidence="1">
    <name type="scientific">Timema monikensis</name>
    <dbReference type="NCBI Taxonomy" id="170555"/>
    <lineage>
        <taxon>Eukaryota</taxon>
        <taxon>Metazoa</taxon>
        <taxon>Ecdysozoa</taxon>
        <taxon>Arthropoda</taxon>
        <taxon>Hexapoda</taxon>
        <taxon>Insecta</taxon>
        <taxon>Pterygota</taxon>
        <taxon>Neoptera</taxon>
        <taxon>Polyneoptera</taxon>
        <taxon>Phasmatodea</taxon>
        <taxon>Timematodea</taxon>
        <taxon>Timematoidea</taxon>
        <taxon>Timematidae</taxon>
        <taxon>Timema</taxon>
    </lineage>
</organism>
<gene>
    <name evidence="1" type="ORF">TMSB3V08_LOCUS10452</name>
</gene>
<sequence>MELQSMLIIGLRWCSLDGDVAVSLIRSCSVVSGVLGCSGLELYSETDEPPGVGLPDVQGVEQIEDESEKKAKTEFEEFEKKLRESGKEV</sequence>
<accession>A0A7R9EID9</accession>
<dbReference type="EMBL" id="OB796782">
    <property type="protein sequence ID" value="CAD7433785.1"/>
    <property type="molecule type" value="Genomic_DNA"/>
</dbReference>
<protein>
    <submittedName>
        <fullName evidence="1">Uncharacterized protein</fullName>
    </submittedName>
</protein>
<name>A0A7R9EID9_9NEOP</name>
<proteinExistence type="predicted"/>